<feature type="transmembrane region" description="Helical" evidence="1">
    <location>
        <begin position="21"/>
        <end position="45"/>
    </location>
</feature>
<evidence type="ECO:0000313" key="3">
    <source>
        <dbReference type="Proteomes" id="UP000218054"/>
    </source>
</evidence>
<gene>
    <name evidence="2" type="primary">pilV</name>
    <name evidence="2" type="ORF">CK625_09120</name>
</gene>
<keyword evidence="1" id="KW-1133">Transmembrane helix</keyword>
<sequence length="183" mass="19610">MLKLMIFDEHMSKKVLDSEGGFSLLEVLIAIFVVSIGLLGAAGMYTRAVAFSLDTERRQVAAMLAGEMLEIMRSDVVRVIARNGLPHADLGGYAKASGVALTPTVDEACADVLPDSVAGRLNCWAGRAKGLIPDLTDDLINSHFVISQSAGIVSIQVAWPVKAGQCLDGSDHEYCTYKLQSRL</sequence>
<keyword evidence="1" id="KW-0812">Transmembrane</keyword>
<evidence type="ECO:0000313" key="2">
    <source>
        <dbReference type="EMBL" id="PAT36840.1"/>
    </source>
</evidence>
<dbReference type="NCBIfam" id="TIGR02523">
    <property type="entry name" value="type_IV_pilV"/>
    <property type="match status" value="1"/>
</dbReference>
<proteinExistence type="predicted"/>
<accession>A0A2A2AE76</accession>
<dbReference type="AlphaFoldDB" id="A0A2A2AE76"/>
<keyword evidence="3" id="KW-1185">Reference proteome</keyword>
<comment type="caution">
    <text evidence="2">The sequence shown here is derived from an EMBL/GenBank/DDBJ whole genome shotgun (WGS) entry which is preliminary data.</text>
</comment>
<dbReference type="InterPro" id="IPR012902">
    <property type="entry name" value="N_methyl_site"/>
</dbReference>
<dbReference type="Proteomes" id="UP000218054">
    <property type="component" value="Unassembled WGS sequence"/>
</dbReference>
<evidence type="ECO:0000256" key="1">
    <source>
        <dbReference type="SAM" id="Phobius"/>
    </source>
</evidence>
<keyword evidence="1" id="KW-0472">Membrane</keyword>
<reference evidence="2 3" key="1">
    <citation type="submission" date="2017-08" db="EMBL/GenBank/DDBJ databases">
        <title>WGS of Clinical strains of the CDC Group NO-1 linked to zoonotic infections in humans.</title>
        <authorList>
            <person name="Bernier A.-M."/>
            <person name="Bernard K."/>
        </authorList>
    </citation>
    <scope>NUCLEOTIDE SEQUENCE [LARGE SCALE GENOMIC DNA]</scope>
    <source>
        <strain evidence="2 3">NML00-0135</strain>
    </source>
</reference>
<dbReference type="EMBL" id="NSJB01000006">
    <property type="protein sequence ID" value="PAT36840.1"/>
    <property type="molecule type" value="Genomic_DNA"/>
</dbReference>
<dbReference type="PROSITE" id="PS00409">
    <property type="entry name" value="PROKAR_NTER_METHYL"/>
    <property type="match status" value="1"/>
</dbReference>
<dbReference type="Pfam" id="PF07963">
    <property type="entry name" value="N_methyl"/>
    <property type="match status" value="1"/>
</dbReference>
<organism evidence="2 3">
    <name type="scientific">Vandammella animalimorsus</name>
    <dbReference type="NCBI Taxonomy" id="2029117"/>
    <lineage>
        <taxon>Bacteria</taxon>
        <taxon>Pseudomonadati</taxon>
        <taxon>Pseudomonadota</taxon>
        <taxon>Betaproteobacteria</taxon>
        <taxon>Burkholderiales</taxon>
        <taxon>Comamonadaceae</taxon>
        <taxon>Vandammella</taxon>
    </lineage>
</organism>
<dbReference type="InterPro" id="IPR013362">
    <property type="entry name" value="Pilus_4_PilV"/>
</dbReference>
<name>A0A2A2AE76_9BURK</name>
<dbReference type="NCBIfam" id="TIGR02532">
    <property type="entry name" value="IV_pilin_GFxxxE"/>
    <property type="match status" value="1"/>
</dbReference>
<protein>
    <submittedName>
        <fullName evidence="2">Type IV pilus modification protein PilV</fullName>
    </submittedName>
</protein>